<evidence type="ECO:0000259" key="10">
    <source>
        <dbReference type="Pfam" id="PF23007"/>
    </source>
</evidence>
<feature type="domain" description="STICHEL DnaA-N-like alpha-beta" evidence="10">
    <location>
        <begin position="662"/>
        <end position="740"/>
    </location>
</feature>
<evidence type="ECO:0000256" key="3">
    <source>
        <dbReference type="ARBA" id="ARBA00022741"/>
    </source>
</evidence>
<gene>
    <name evidence="11" type="ORF">NCGR_LOCUS54780</name>
</gene>
<dbReference type="PANTHER" id="PTHR11669">
    <property type="entry name" value="REPLICATION FACTOR C / DNA POLYMERASE III GAMMA-TAU SUBUNIT"/>
    <property type="match status" value="1"/>
</dbReference>
<dbReference type="EMBL" id="CAJGYO010000016">
    <property type="protein sequence ID" value="CAD6271494.1"/>
    <property type="molecule type" value="Genomic_DNA"/>
</dbReference>
<evidence type="ECO:0000313" key="11">
    <source>
        <dbReference type="EMBL" id="CAD6271494.1"/>
    </source>
</evidence>
<comment type="caution">
    <text evidence="11">The sequence shown here is derived from an EMBL/GenBank/DDBJ whole genome shotgun (WGS) entry which is preliminary data.</text>
</comment>
<feature type="compositionally biased region" description="Basic residues" evidence="8">
    <location>
        <begin position="212"/>
        <end position="221"/>
    </location>
</feature>
<feature type="compositionally biased region" description="Polar residues" evidence="8">
    <location>
        <begin position="849"/>
        <end position="858"/>
    </location>
</feature>
<feature type="compositionally biased region" description="Basic residues" evidence="8">
    <location>
        <begin position="23"/>
        <end position="39"/>
    </location>
</feature>
<feature type="region of interest" description="Disordered" evidence="8">
    <location>
        <begin position="23"/>
        <end position="44"/>
    </location>
</feature>
<name>A0A811RNQ6_9POAL</name>
<dbReference type="Pfam" id="PF22608">
    <property type="entry name" value="DNAX_ATPase_lid"/>
    <property type="match status" value="1"/>
</dbReference>
<dbReference type="InterPro" id="IPR008921">
    <property type="entry name" value="DNA_pol3_clamp-load_cplx_C"/>
</dbReference>
<reference evidence="11" key="1">
    <citation type="submission" date="2020-10" db="EMBL/GenBank/DDBJ databases">
        <authorList>
            <person name="Han B."/>
            <person name="Lu T."/>
            <person name="Zhao Q."/>
            <person name="Huang X."/>
            <person name="Zhao Y."/>
        </authorList>
    </citation>
    <scope>NUCLEOTIDE SEQUENCE</scope>
</reference>
<dbReference type="PANTHER" id="PTHR11669:SF68">
    <property type="entry name" value="OS05G0529600 PROTEIN"/>
    <property type="match status" value="1"/>
</dbReference>
<dbReference type="GO" id="GO:0046872">
    <property type="term" value="F:metal ion binding"/>
    <property type="evidence" value="ECO:0007669"/>
    <property type="project" value="UniProtKB-KW"/>
</dbReference>
<dbReference type="Gene3D" id="1.10.8.60">
    <property type="match status" value="1"/>
</dbReference>
<dbReference type="SUPFAM" id="SSF48019">
    <property type="entry name" value="post-AAA+ oligomerization domain-like"/>
    <property type="match status" value="1"/>
</dbReference>
<keyword evidence="6 7" id="KW-0175">Coiled coil</keyword>
<keyword evidence="4" id="KW-0862">Zinc</keyword>
<dbReference type="InterPro" id="IPR054506">
    <property type="entry name" value="DnaA_N-like_STI"/>
</dbReference>
<dbReference type="SUPFAM" id="SSF52540">
    <property type="entry name" value="P-loop containing nucleoside triphosphate hydrolases"/>
    <property type="match status" value="1"/>
</dbReference>
<feature type="domain" description="DNA polymerase III subunit gamma/tau helical lid" evidence="9">
    <location>
        <begin position="398"/>
        <end position="448"/>
    </location>
</feature>
<dbReference type="GO" id="GO:0006261">
    <property type="term" value="P:DNA-templated DNA replication"/>
    <property type="evidence" value="ECO:0007669"/>
    <property type="project" value="TreeGrafter"/>
</dbReference>
<dbReference type="GO" id="GO:0003677">
    <property type="term" value="F:DNA binding"/>
    <property type="evidence" value="ECO:0007669"/>
    <property type="project" value="InterPro"/>
</dbReference>
<dbReference type="Gene3D" id="3.40.50.300">
    <property type="entry name" value="P-loop containing nucleotide triphosphate hydrolases"/>
    <property type="match status" value="1"/>
</dbReference>
<dbReference type="GO" id="GO:0005663">
    <property type="term" value="C:DNA replication factor C complex"/>
    <property type="evidence" value="ECO:0007669"/>
    <property type="project" value="TreeGrafter"/>
</dbReference>
<dbReference type="InterPro" id="IPR012763">
    <property type="entry name" value="DNA_pol_III_sug/sutau_N"/>
</dbReference>
<organism evidence="11 12">
    <name type="scientific">Miscanthus lutarioriparius</name>
    <dbReference type="NCBI Taxonomy" id="422564"/>
    <lineage>
        <taxon>Eukaryota</taxon>
        <taxon>Viridiplantae</taxon>
        <taxon>Streptophyta</taxon>
        <taxon>Embryophyta</taxon>
        <taxon>Tracheophyta</taxon>
        <taxon>Spermatophyta</taxon>
        <taxon>Magnoliopsida</taxon>
        <taxon>Liliopsida</taxon>
        <taxon>Poales</taxon>
        <taxon>Poaceae</taxon>
        <taxon>PACMAD clade</taxon>
        <taxon>Panicoideae</taxon>
        <taxon>Andropogonodae</taxon>
        <taxon>Andropogoneae</taxon>
        <taxon>Saccharinae</taxon>
        <taxon>Miscanthus</taxon>
    </lineage>
</organism>
<dbReference type="Pfam" id="PF23007">
    <property type="entry name" value="DnaA_N-like_STI"/>
    <property type="match status" value="1"/>
</dbReference>
<keyword evidence="2" id="KW-0479">Metal-binding</keyword>
<feature type="region of interest" description="Disordered" evidence="8">
    <location>
        <begin position="635"/>
        <end position="660"/>
    </location>
</feature>
<dbReference type="GO" id="GO:0003887">
    <property type="term" value="F:DNA-directed DNA polymerase activity"/>
    <property type="evidence" value="ECO:0007669"/>
    <property type="project" value="InterPro"/>
</dbReference>
<protein>
    <submittedName>
        <fullName evidence="11">Uncharacterized protein</fullName>
    </submittedName>
</protein>
<evidence type="ECO:0000256" key="5">
    <source>
        <dbReference type="ARBA" id="ARBA00022840"/>
    </source>
</evidence>
<comment type="similarity">
    <text evidence="1">Belongs to the DnaX/STICHEL family.</text>
</comment>
<dbReference type="GO" id="GO:0006281">
    <property type="term" value="P:DNA repair"/>
    <property type="evidence" value="ECO:0007669"/>
    <property type="project" value="TreeGrafter"/>
</dbReference>
<evidence type="ECO:0000256" key="6">
    <source>
        <dbReference type="ARBA" id="ARBA00023054"/>
    </source>
</evidence>
<evidence type="ECO:0000259" key="9">
    <source>
        <dbReference type="Pfam" id="PF22608"/>
    </source>
</evidence>
<dbReference type="NCBIfam" id="TIGR02397">
    <property type="entry name" value="dnaX_nterm"/>
    <property type="match status" value="1"/>
</dbReference>
<dbReference type="InterPro" id="IPR027417">
    <property type="entry name" value="P-loop_NTPase"/>
</dbReference>
<evidence type="ECO:0000256" key="7">
    <source>
        <dbReference type="SAM" id="Coils"/>
    </source>
</evidence>
<dbReference type="FunFam" id="1.10.8.60:FF:000013">
    <property type="entry name" value="DNA polymerase III subunit gamma/tau"/>
    <property type="match status" value="1"/>
</dbReference>
<sequence length="1329" mass="146523">MPVPASGGGDHLRAHAHLTNCSHLRHHHGPHGASGRRRSPTGSSASAALMRNLLALQRSRSLWDPSTRRSVDSAPSNNNRVAADPDADHPRGSGGALKTLLDQLTENPQPKQGRRPRRRFKRGASRRAAATAQPAAALDRRAAAPRVSVNSSSQEAVCGNSSDSDSLPLLVDGIRNAVDISSSFSGELGIFQESSELDSDLASEARSGQKSRGSHRVRHRSLTQKYAPRTFKDVVGQSLVVQALSNAILKKKIGLVYVFYGPHGTGKTSCARVFAKALNCHSAEHPRPCDSCASCIAHNLGKSRSLLEIGPVGNIDLDSIVDILDNVMLSLVPSQHRVFIIDDCNTLPPDTWSVISKVVEQARRRVVFILISPSLDLPHIIVSRCQKFFFPKLKECDIINTLQWISTSEGLDVDRDALKLIASRSDGSLRDAEMTLDQLSLLGQRISMSLVQELVGLVSDDKLVDLLDLALSADTVNTVKTLRDITETGVEPLALMSQLATIITDILAGTYTFTRERVRRKFFKRPTLSKDDMEKLRQALKTLSEAEKQLRVSNDKMTWLTAALLQLAPDKQYVLPSSSPSTSLNQGLFTRPKGDIARSSAMDHSDIYAGAHGLYRDANLVAGSSSNMASNYHAGRRPGEHTPDSHVLPTGATRVNEGSRYGKTDSDMIWQAVLENVQSDSLRRLLAREGRLISVSLGTAPTVQLIFSSRVNKSKAEKYRGQILQAFESVLSSTIILEIRYESKDDLAVGHAPVITPYPEDGSSNLVLRRSFTKHSSVSSGGENLIRRLQKDSVVQVGSSNQTRWMQSDPHILTEGEIIEIGSQMDWRAEPDSGIVMANRRQETVSGEGLSSQNQEISQGGKMVNNGDSQQKNIVRGKVSLAHVINQAEACSQQGGWSRHKAISIAEKLEQDNLRLEPRSSLLCWKASSTSRRKLSALKIRTRRSRALSRLALCGRCISIHSCQGLLQRFERIQRPQVIDSSTNDGEQGLWLHGLFNSVVMELQRLCPQSLDGFFFRTIPHGRSWSVRHFVNASGRGPPMVNPSLSFMPPGYSRAGILDSCNGLLLCRCDDIHPEVIYTYFVCNPATEKWIGLPDLEVTERMFSFRPFRLGFDLAVSSSHFRVFVLESDPRPPITWDQATIGVEIFSSETRAWSYRQSEWGDGNGAVVGWDSVFFKGTVHLTSPGSSSLLTVGMDGMAWGRIPTPHDFGFIGVSQGRLHAVHRWDNGRDDDHESISIWVLEDYVGQQWTLKHAVTVMEMFGARPRSFGNSYSFIVHAVHPEHDVIFLTAGKLRRKCVLSGLLERAICLHSLTCLASHIGCQMDIRVVIT</sequence>
<feature type="region of interest" description="Disordered" evidence="8">
    <location>
        <begin position="60"/>
        <end position="164"/>
    </location>
</feature>
<evidence type="ECO:0000256" key="1">
    <source>
        <dbReference type="ARBA" id="ARBA00006360"/>
    </source>
</evidence>
<keyword evidence="5" id="KW-0067">ATP-binding</keyword>
<evidence type="ECO:0000256" key="8">
    <source>
        <dbReference type="SAM" id="MobiDB-lite"/>
    </source>
</evidence>
<accession>A0A811RNQ6</accession>
<dbReference type="GO" id="GO:0009360">
    <property type="term" value="C:DNA polymerase III complex"/>
    <property type="evidence" value="ECO:0007669"/>
    <property type="project" value="InterPro"/>
</dbReference>
<dbReference type="Proteomes" id="UP000604825">
    <property type="component" value="Unassembled WGS sequence"/>
</dbReference>
<dbReference type="Pfam" id="PF13177">
    <property type="entry name" value="DNA_pol3_delta2"/>
    <property type="match status" value="1"/>
</dbReference>
<feature type="region of interest" description="Disordered" evidence="8">
    <location>
        <begin position="201"/>
        <end position="221"/>
    </location>
</feature>
<feature type="coiled-coil region" evidence="7">
    <location>
        <begin position="529"/>
        <end position="556"/>
    </location>
</feature>
<evidence type="ECO:0000256" key="4">
    <source>
        <dbReference type="ARBA" id="ARBA00022833"/>
    </source>
</evidence>
<dbReference type="InterPro" id="IPR045085">
    <property type="entry name" value="HLD_clamp_pol_III_gamma_tau"/>
</dbReference>
<dbReference type="InterPro" id="IPR050238">
    <property type="entry name" value="DNA_Rep/Repair_Clamp_Loader"/>
</dbReference>
<keyword evidence="12" id="KW-1185">Reference proteome</keyword>
<keyword evidence="3" id="KW-0547">Nucleotide-binding</keyword>
<dbReference type="GO" id="GO:0003689">
    <property type="term" value="F:DNA clamp loader activity"/>
    <property type="evidence" value="ECO:0007669"/>
    <property type="project" value="TreeGrafter"/>
</dbReference>
<evidence type="ECO:0000313" key="12">
    <source>
        <dbReference type="Proteomes" id="UP000604825"/>
    </source>
</evidence>
<dbReference type="CDD" id="cd18137">
    <property type="entry name" value="HLD_clamp_pol_III_gamma_tau"/>
    <property type="match status" value="1"/>
</dbReference>
<evidence type="ECO:0000256" key="2">
    <source>
        <dbReference type="ARBA" id="ARBA00022723"/>
    </source>
</evidence>
<feature type="compositionally biased region" description="Low complexity" evidence="8">
    <location>
        <begin position="126"/>
        <end position="137"/>
    </location>
</feature>
<dbReference type="OrthoDB" id="1906110at2759"/>
<feature type="region of interest" description="Disordered" evidence="8">
    <location>
        <begin position="844"/>
        <end position="863"/>
    </location>
</feature>
<dbReference type="GO" id="GO:0005524">
    <property type="term" value="F:ATP binding"/>
    <property type="evidence" value="ECO:0007669"/>
    <property type="project" value="UniProtKB-KW"/>
</dbReference>
<feature type="compositionally biased region" description="Basic residues" evidence="8">
    <location>
        <begin position="112"/>
        <end position="125"/>
    </location>
</feature>
<proteinExistence type="inferred from homology"/>